<reference evidence="3" key="2">
    <citation type="submission" date="2020-02" db="EMBL/GenBank/DDBJ databases">
        <authorList>
            <consortium name="NCBI Pathogen Detection Project"/>
        </authorList>
    </citation>
    <scope>NUCLEOTIDE SEQUENCE</scope>
    <source>
        <strain evidence="3">MA.CK_00/00001968</strain>
    </source>
</reference>
<accession>A0A743PG03</accession>
<proteinExistence type="predicted"/>
<evidence type="ECO:0000313" key="3">
    <source>
        <dbReference type="EMBL" id="HAF2131339.1"/>
    </source>
</evidence>
<name>A0A743PG03_SALER</name>
<comment type="caution">
    <text evidence="3">The sequence shown here is derived from an EMBL/GenBank/DDBJ whole genome shotgun (WGS) entry which is preliminary data.</text>
</comment>
<feature type="chain" id="PRO_5028121081" description="Fimbrial protein" evidence="2">
    <location>
        <begin position="22"/>
        <end position="147"/>
    </location>
</feature>
<dbReference type="EMBL" id="DAAUQX010000133">
    <property type="protein sequence ID" value="HAF2131339.1"/>
    <property type="molecule type" value="Genomic_DNA"/>
</dbReference>
<feature type="compositionally biased region" description="Low complexity" evidence="1">
    <location>
        <begin position="114"/>
        <end position="128"/>
    </location>
</feature>
<keyword evidence="2" id="KW-0732">Signal</keyword>
<evidence type="ECO:0000256" key="1">
    <source>
        <dbReference type="SAM" id="MobiDB-lite"/>
    </source>
</evidence>
<sequence length="147" mass="15263">MRYILLFIAMTGGLLSFNSYAADCPAGLKIPSGAYIPVINGILVSDNPFSINISGCEYKPIDINYIVYTEGPLKDGIFSSNGYISTGDKVLPGNSYSVHVNSSGLPDTEDKPDSGSSGDSSTSPISDTNSGSSLPDDYAGETAGSTD</sequence>
<dbReference type="AlphaFoldDB" id="A0A743PG03"/>
<feature type="signal peptide" evidence="2">
    <location>
        <begin position="1"/>
        <end position="21"/>
    </location>
</feature>
<evidence type="ECO:0000256" key="2">
    <source>
        <dbReference type="SAM" id="SignalP"/>
    </source>
</evidence>
<feature type="region of interest" description="Disordered" evidence="1">
    <location>
        <begin position="97"/>
        <end position="147"/>
    </location>
</feature>
<reference evidence="3" key="1">
    <citation type="journal article" date="2018" name="Genome Biol.">
        <title>SKESA: strategic k-mer extension for scrupulous assemblies.</title>
        <authorList>
            <person name="Souvorov A."/>
            <person name="Agarwala R."/>
            <person name="Lipman D.J."/>
        </authorList>
    </citation>
    <scope>NUCLEOTIDE SEQUENCE</scope>
    <source>
        <strain evidence="3">MA.CK_00/00001968</strain>
    </source>
</reference>
<evidence type="ECO:0008006" key="4">
    <source>
        <dbReference type="Google" id="ProtNLM"/>
    </source>
</evidence>
<gene>
    <name evidence="3" type="ORF">G9F27_005708</name>
</gene>
<organism evidence="3">
    <name type="scientific">Salmonella enterica</name>
    <name type="common">Salmonella choleraesuis</name>
    <dbReference type="NCBI Taxonomy" id="28901"/>
    <lineage>
        <taxon>Bacteria</taxon>
        <taxon>Pseudomonadati</taxon>
        <taxon>Pseudomonadota</taxon>
        <taxon>Gammaproteobacteria</taxon>
        <taxon>Enterobacterales</taxon>
        <taxon>Enterobacteriaceae</taxon>
        <taxon>Salmonella</taxon>
    </lineage>
</organism>
<feature type="non-terminal residue" evidence="3">
    <location>
        <position position="147"/>
    </location>
</feature>
<protein>
    <recommendedName>
        <fullName evidence="4">Fimbrial protein</fullName>
    </recommendedName>
</protein>